<dbReference type="SUPFAM" id="SSF52540">
    <property type="entry name" value="P-loop containing nucleoside triphosphate hydrolases"/>
    <property type="match status" value="2"/>
</dbReference>
<evidence type="ECO:0000259" key="3">
    <source>
        <dbReference type="Pfam" id="PF25792"/>
    </source>
</evidence>
<accession>E6LM82</accession>
<evidence type="ECO:0000259" key="4">
    <source>
        <dbReference type="Pfam" id="PF25796"/>
    </source>
</evidence>
<dbReference type="HOGENOM" id="CLU_007924_0_0_9"/>
<comment type="caution">
    <text evidence="5">The sequence shown here is derived from an EMBL/GenBank/DDBJ whole genome shotgun (WGS) entry which is preliminary data.</text>
</comment>
<dbReference type="InterPro" id="IPR058036">
    <property type="entry name" value="BREX_BrxC_4th"/>
</dbReference>
<evidence type="ECO:0000256" key="1">
    <source>
        <dbReference type="SAM" id="MobiDB-lite"/>
    </source>
</evidence>
<feature type="region of interest" description="Disordered" evidence="1">
    <location>
        <begin position="1134"/>
        <end position="1163"/>
    </location>
</feature>
<organism evidence="5 6">
    <name type="scientific">Lachnoanaerobaculum saburreum DSM 3986</name>
    <dbReference type="NCBI Taxonomy" id="887325"/>
    <lineage>
        <taxon>Bacteria</taxon>
        <taxon>Bacillati</taxon>
        <taxon>Bacillota</taxon>
        <taxon>Clostridia</taxon>
        <taxon>Lachnospirales</taxon>
        <taxon>Lachnospiraceae</taxon>
        <taxon>Lachnoanaerobaculum</taxon>
    </lineage>
</organism>
<dbReference type="EMBL" id="AEPW01000045">
    <property type="protein sequence ID" value="EFU77068.1"/>
    <property type="molecule type" value="Genomic_DNA"/>
</dbReference>
<protein>
    <recommendedName>
        <fullName evidence="7">BREX system P-loop protein BrxC</fullName>
    </recommendedName>
</protein>
<feature type="domain" description="Probable ATP-binding protein BrxC 4th six-stranded beta-sheet" evidence="4">
    <location>
        <begin position="569"/>
        <end position="742"/>
    </location>
</feature>
<dbReference type="InterPro" id="IPR047679">
    <property type="entry name" value="BREX_BrxC"/>
</dbReference>
<dbReference type="InterPro" id="IPR027417">
    <property type="entry name" value="P-loop_NTPase"/>
</dbReference>
<dbReference type="Proteomes" id="UP000003434">
    <property type="component" value="Unassembled WGS sequence"/>
</dbReference>
<dbReference type="Pfam" id="PF25796">
    <property type="entry name" value="BREX_BrxC_4th"/>
    <property type="match status" value="1"/>
</dbReference>
<dbReference type="InterPro" id="IPR058037">
    <property type="entry name" value="BREX_BrxC_helical"/>
</dbReference>
<dbReference type="eggNOG" id="COG1293">
    <property type="taxonomic scope" value="Bacteria"/>
</dbReference>
<dbReference type="Pfam" id="PF25792">
    <property type="entry name" value="BREX_BrxC_helical"/>
    <property type="match status" value="1"/>
</dbReference>
<evidence type="ECO:0000313" key="6">
    <source>
        <dbReference type="Proteomes" id="UP000003434"/>
    </source>
</evidence>
<dbReference type="InterPro" id="IPR058038">
    <property type="entry name" value="BREX_BrxC_wHTH"/>
</dbReference>
<name>E6LM82_9FIRM</name>
<feature type="domain" description="Probable ATP-binding protein BrxC winged helix-turn-helix" evidence="2">
    <location>
        <begin position="749"/>
        <end position="875"/>
    </location>
</feature>
<gene>
    <name evidence="5" type="ORF">HMPREF0381_1067</name>
</gene>
<evidence type="ECO:0008006" key="7">
    <source>
        <dbReference type="Google" id="ProtNLM"/>
    </source>
</evidence>
<reference evidence="5 6" key="1">
    <citation type="submission" date="2010-12" db="EMBL/GenBank/DDBJ databases">
        <authorList>
            <person name="Muzny D."/>
            <person name="Qin X."/>
            <person name="Deng J."/>
            <person name="Jiang H."/>
            <person name="Liu Y."/>
            <person name="Qu J."/>
            <person name="Song X.-Z."/>
            <person name="Zhang L."/>
            <person name="Thornton R."/>
            <person name="Coyle M."/>
            <person name="Francisco L."/>
            <person name="Jackson L."/>
            <person name="Javaid M."/>
            <person name="Korchina V."/>
            <person name="Kovar C."/>
            <person name="Mata R."/>
            <person name="Mathew T."/>
            <person name="Ngo R."/>
            <person name="Nguyen L."/>
            <person name="Nguyen N."/>
            <person name="Okwuonu G."/>
            <person name="Ongeri F."/>
            <person name="Pham C."/>
            <person name="Simmons D."/>
            <person name="Wilczek-Boney K."/>
            <person name="Hale W."/>
            <person name="Jakkamsetti A."/>
            <person name="Pham P."/>
            <person name="Ruth R."/>
            <person name="San Lucas F."/>
            <person name="Warren J."/>
            <person name="Zhang J."/>
            <person name="Zhao Z."/>
            <person name="Zhou C."/>
            <person name="Zhu D."/>
            <person name="Lee S."/>
            <person name="Bess C."/>
            <person name="Blankenburg K."/>
            <person name="Forbes L."/>
            <person name="Fu Q."/>
            <person name="Gubbala S."/>
            <person name="Hirani K."/>
            <person name="Jayaseelan J.C."/>
            <person name="Lara F."/>
            <person name="Munidasa M."/>
            <person name="Palculict T."/>
            <person name="Patil S."/>
            <person name="Pu L.-L."/>
            <person name="Saada N."/>
            <person name="Tang L."/>
            <person name="Weissenberger G."/>
            <person name="Zhu Y."/>
            <person name="Hemphill L."/>
            <person name="Shang Y."/>
            <person name="Youmans B."/>
            <person name="Ayvaz T."/>
            <person name="Ross M."/>
            <person name="Santibanez J."/>
            <person name="Aqrawi P."/>
            <person name="Gross S."/>
            <person name="Joshi V."/>
            <person name="Fowler G."/>
            <person name="Nazareth L."/>
            <person name="Reid J."/>
            <person name="Worley K."/>
            <person name="Petrosino J."/>
            <person name="Highlander S."/>
            <person name="Gibbs R."/>
        </authorList>
    </citation>
    <scope>NUCLEOTIDE SEQUENCE [LARGE SCALE GENOMIC DNA]</scope>
    <source>
        <strain evidence="5 6">DSM 3986</strain>
    </source>
</reference>
<feature type="domain" description="Probable ATP-binding protein BrxC alpha-helical" evidence="3">
    <location>
        <begin position="882"/>
        <end position="1005"/>
    </location>
</feature>
<evidence type="ECO:0000313" key="5">
    <source>
        <dbReference type="EMBL" id="EFU77068.1"/>
    </source>
</evidence>
<proteinExistence type="predicted"/>
<dbReference type="AlphaFoldDB" id="E6LM82"/>
<evidence type="ECO:0000259" key="2">
    <source>
        <dbReference type="Pfam" id="PF25791"/>
    </source>
</evidence>
<dbReference type="NCBIfam" id="NF033441">
    <property type="entry name" value="BREX_BrxC"/>
    <property type="match status" value="1"/>
</dbReference>
<sequence length="1222" mass="140628">MEETVMQIKDMFRKKIDREIQGVIIVGQGEETNVAQELEEYVVTRELQRHFADFFAAYKKGIQGTTPKMGVWISGFFGSGKSHFLKILSYLLQNKQVGDKHAIDYFIEDQKITNQMVLADMQLAANTPSDIILFNIDSKSDSNGKENKDAIVNVFLKVFNEMQGFCGSMPHLADLERRLSEEGRFEEFKEKFEEEHGDPWESSRQDFDFIQDSVVDVLSDMDFMSESAARNWCEKATEGYQISIEDFAKRVKSYIDKKGNNHHVVFLVDEIGQYIGDDSKLMLNLQTVTEELGKECMGKAWVIVTSQQDIDSITKVKGNDFSKIQGRFDTRLSLSSANVDAVIKKRILDKTETAAQSLRLLYDQKATIIKNLIVFNDGVEKKLYANAEDFAEVYPFVPYQFNLLASVLTSIRTHGASGKHLSEGERSMLALFKESAMQLMDDEMGAIVPFYRFYDALENFLDHSHSSVIIRAYDNSYINPEKKEKDVFAINVLKTLFLIKYVLEIEASVDNIVSLMITSIDDDRISLKAQVEDALKVLMRQMLIQKNGSIYVFLTDEEQEINNEIEKENVEMPEVITKIAEMIYEDIFSSKKYHYPSFGGRYAFSFNQTVDDRPYKANQNYDIGLRVLTPWYEGGTDDGTLCLLSGQGKEVLVVLPNDDAFLTEMRAYLKIERFLRKNTSVQLAKYETIKEAKRVEMRERNGNAKLYLTEALKEATIYVNGDVLHTSGKEVTSRINEAIGRLVQTVYHKLSYIDAAMGEADIRKMFKTSNQLSLALGDTGESNVHALDDVLQFVASNSRMHMKTSMKTIKDRFMKAPYGFVEDDIHWLVARLFKRGDLSFAVSGESVNLNNRSEEEIIGYITKKQFVDKLLTEVRVRVPENQKKAVRTVMKELFKMTPPADDEDTIMKNFQHYCENRITEIERLEPKYENYAYPGKELLEKGKKRIFALVQIQAPLEFFKTVFDEQDDLMDFGEDYEPILNFFDSEQLPIFTRALDMLNIYEDSKTYIVDAELEDVVAKMRTIVRMAKPYKEIPKLPELREKFMNCYMRILEEQAEPVKDSIGQDRNRVFEVLNTKPYKDTKFNRYLELFKEIMDGAENCNNVSTLRSFADKAEALKLRLLNEMTAEDNRLAKEAAAKAEAEQRRQEEEAKKRGETVKPAEKVAEPQPVYKVRTTKNVSIKTVAKTASWRLESKDDVDKYLAALRENLLKEMDEDTIVNIEL</sequence>
<dbReference type="Pfam" id="PF25791">
    <property type="entry name" value="WHD_BREX_BrxC"/>
    <property type="match status" value="1"/>
</dbReference>